<dbReference type="SUPFAM" id="SSF51445">
    <property type="entry name" value="(Trans)glycosidases"/>
    <property type="match status" value="1"/>
</dbReference>
<dbReference type="AlphaFoldDB" id="A0A3P7LMJ7"/>
<evidence type="ECO:0000313" key="4">
    <source>
        <dbReference type="EMBL" id="VDM83745.1"/>
    </source>
</evidence>
<evidence type="ECO:0000256" key="1">
    <source>
        <dbReference type="ARBA" id="ARBA00008871"/>
    </source>
</evidence>
<comment type="catalytic activity">
    <reaction evidence="3">
        <text>Random hydrolysis of (1-&gt;4)-linkages between N-acetyl-beta-D-glucosamine and D-glucuronate residues in hyaluronate.</text>
        <dbReference type="EC" id="3.2.1.35"/>
    </reaction>
</comment>
<sequence length="96" mass="11336">MFSLYPYYKKFNDSHPVNGGLPEVENNITKLIPNTNFNGLAVIGLKEWRPRYNQNNWGATQVFRRQLIRLARTHHFLLKDEKKINETAEEDFKATK</sequence>
<dbReference type="InterPro" id="IPR013785">
    <property type="entry name" value="Aldolase_TIM"/>
</dbReference>
<dbReference type="InterPro" id="IPR018155">
    <property type="entry name" value="Hyaluronidase"/>
</dbReference>
<keyword evidence="3" id="KW-0326">Glycosidase</keyword>
<gene>
    <name evidence="4" type="ORF">SVUK_LOCUS18743</name>
</gene>
<dbReference type="Proteomes" id="UP000270094">
    <property type="component" value="Unassembled WGS sequence"/>
</dbReference>
<accession>A0A3P7LMJ7</accession>
<evidence type="ECO:0000256" key="2">
    <source>
        <dbReference type="ARBA" id="ARBA00023157"/>
    </source>
</evidence>
<dbReference type="PANTHER" id="PTHR11769:SF35">
    <property type="entry name" value="HYALURONIDASE"/>
    <property type="match status" value="1"/>
</dbReference>
<reference evidence="4 5" key="1">
    <citation type="submission" date="2018-11" db="EMBL/GenBank/DDBJ databases">
        <authorList>
            <consortium name="Pathogen Informatics"/>
        </authorList>
    </citation>
    <scope>NUCLEOTIDE SEQUENCE [LARGE SCALE GENOMIC DNA]</scope>
</reference>
<evidence type="ECO:0000313" key="5">
    <source>
        <dbReference type="Proteomes" id="UP000270094"/>
    </source>
</evidence>
<dbReference type="GO" id="GO:0030214">
    <property type="term" value="P:hyaluronan catabolic process"/>
    <property type="evidence" value="ECO:0007669"/>
    <property type="project" value="TreeGrafter"/>
</dbReference>
<evidence type="ECO:0000256" key="3">
    <source>
        <dbReference type="RuleBase" id="RU610713"/>
    </source>
</evidence>
<dbReference type="Pfam" id="PF01630">
    <property type="entry name" value="Glyco_hydro_56"/>
    <property type="match status" value="1"/>
</dbReference>
<dbReference type="Gene3D" id="3.20.20.70">
    <property type="entry name" value="Aldolase class I"/>
    <property type="match status" value="1"/>
</dbReference>
<organism evidence="4 5">
    <name type="scientific">Strongylus vulgaris</name>
    <name type="common">Blood worm</name>
    <dbReference type="NCBI Taxonomy" id="40348"/>
    <lineage>
        <taxon>Eukaryota</taxon>
        <taxon>Metazoa</taxon>
        <taxon>Ecdysozoa</taxon>
        <taxon>Nematoda</taxon>
        <taxon>Chromadorea</taxon>
        <taxon>Rhabditida</taxon>
        <taxon>Rhabditina</taxon>
        <taxon>Rhabditomorpha</taxon>
        <taxon>Strongyloidea</taxon>
        <taxon>Strongylidae</taxon>
        <taxon>Strongylus</taxon>
    </lineage>
</organism>
<name>A0A3P7LMJ7_STRVU</name>
<dbReference type="EMBL" id="UYYB01125016">
    <property type="protein sequence ID" value="VDM83745.1"/>
    <property type="molecule type" value="Genomic_DNA"/>
</dbReference>
<dbReference type="GO" id="GO:0004415">
    <property type="term" value="F:hyalurononglucosaminidase activity"/>
    <property type="evidence" value="ECO:0007669"/>
    <property type="project" value="UniProtKB-UniRule"/>
</dbReference>
<keyword evidence="5" id="KW-1185">Reference proteome</keyword>
<dbReference type="OrthoDB" id="5796153at2759"/>
<keyword evidence="3" id="KW-0378">Hydrolase</keyword>
<dbReference type="InterPro" id="IPR017853">
    <property type="entry name" value="GH"/>
</dbReference>
<dbReference type="EC" id="3.2.1.35" evidence="3"/>
<comment type="similarity">
    <text evidence="1 3">Belongs to the glycosyl hydrolase 56 family.</text>
</comment>
<dbReference type="PANTHER" id="PTHR11769">
    <property type="entry name" value="HYALURONIDASE"/>
    <property type="match status" value="1"/>
</dbReference>
<proteinExistence type="inferred from homology"/>
<dbReference type="GO" id="GO:0005975">
    <property type="term" value="P:carbohydrate metabolic process"/>
    <property type="evidence" value="ECO:0007669"/>
    <property type="project" value="InterPro"/>
</dbReference>
<keyword evidence="2" id="KW-1015">Disulfide bond</keyword>
<protein>
    <recommendedName>
        <fullName evidence="3">Hyaluronidase</fullName>
        <ecNumber evidence="3">3.2.1.35</ecNumber>
    </recommendedName>
</protein>